<name>A0A1Y1VC07_9FUNG</name>
<protein>
    <submittedName>
        <fullName evidence="2">Uncharacterized protein</fullName>
    </submittedName>
</protein>
<dbReference type="AlphaFoldDB" id="A0A1Y1VC07"/>
<reference evidence="2 3" key="2">
    <citation type="submission" date="2016-08" db="EMBL/GenBank/DDBJ databases">
        <title>Pervasive Adenine N6-methylation of Active Genes in Fungi.</title>
        <authorList>
            <consortium name="DOE Joint Genome Institute"/>
            <person name="Mondo S.J."/>
            <person name="Dannebaum R.O."/>
            <person name="Kuo R.C."/>
            <person name="Labutti K."/>
            <person name="Haridas S."/>
            <person name="Kuo A."/>
            <person name="Salamov A."/>
            <person name="Ahrendt S.R."/>
            <person name="Lipzen A."/>
            <person name="Sullivan W."/>
            <person name="Andreopoulos W.B."/>
            <person name="Clum A."/>
            <person name="Lindquist E."/>
            <person name="Daum C."/>
            <person name="Ramamoorthy G.K."/>
            <person name="Gryganskyi A."/>
            <person name="Culley D."/>
            <person name="Magnuson J.K."/>
            <person name="James T.Y."/>
            <person name="O'Malley M.A."/>
            <person name="Stajich J.E."/>
            <person name="Spatafora J.W."/>
            <person name="Visel A."/>
            <person name="Grigoriev I.V."/>
        </authorList>
    </citation>
    <scope>NUCLEOTIDE SEQUENCE [LARGE SCALE GENOMIC DNA]</scope>
    <source>
        <strain evidence="3">finn</strain>
    </source>
</reference>
<feature type="region of interest" description="Disordered" evidence="1">
    <location>
        <begin position="1"/>
        <end position="24"/>
    </location>
</feature>
<evidence type="ECO:0000256" key="1">
    <source>
        <dbReference type="SAM" id="MobiDB-lite"/>
    </source>
</evidence>
<proteinExistence type="predicted"/>
<evidence type="ECO:0000313" key="2">
    <source>
        <dbReference type="EMBL" id="ORX51481.1"/>
    </source>
</evidence>
<dbReference type="EMBL" id="MCFH01000018">
    <property type="protein sequence ID" value="ORX51481.1"/>
    <property type="molecule type" value="Genomic_DNA"/>
</dbReference>
<comment type="caution">
    <text evidence="2">The sequence shown here is derived from an EMBL/GenBank/DDBJ whole genome shotgun (WGS) entry which is preliminary data.</text>
</comment>
<dbReference type="Proteomes" id="UP000193719">
    <property type="component" value="Unassembled WGS sequence"/>
</dbReference>
<keyword evidence="3" id="KW-1185">Reference proteome</keyword>
<gene>
    <name evidence="2" type="ORF">BCR36DRAFT_583030</name>
</gene>
<evidence type="ECO:0000313" key="3">
    <source>
        <dbReference type="Proteomes" id="UP000193719"/>
    </source>
</evidence>
<organism evidence="2 3">
    <name type="scientific">Piromyces finnis</name>
    <dbReference type="NCBI Taxonomy" id="1754191"/>
    <lineage>
        <taxon>Eukaryota</taxon>
        <taxon>Fungi</taxon>
        <taxon>Fungi incertae sedis</taxon>
        <taxon>Chytridiomycota</taxon>
        <taxon>Chytridiomycota incertae sedis</taxon>
        <taxon>Neocallimastigomycetes</taxon>
        <taxon>Neocallimastigales</taxon>
        <taxon>Neocallimastigaceae</taxon>
        <taxon>Piromyces</taxon>
    </lineage>
</organism>
<sequence>MTAAIGKRKNTCNTSSSERQPKKFKKSVVPNLEISPEDIELFKHILSILSFPVRPCACLQIKKETIFKSDKKPLQYKPMRFLTNLLVDNFKNSKTKKIKVGEIIESSIIQKVLYKKNDNSDKKENDKEEKNIIEIPIVFSKEFLKWIKTSFPSQNATLYLLTINNFKSDKKFENEYKNYTSKSGEVKKVYNNIIECKKIFDFSENEEEKKLPLQLRGNDNKTRNIYSLLILGDNRKGIIFSPFTTSEYKDYIQRTNENTRIYYWVKNNDIISFLKHVNVLIHCKMEHKENFSNIEEFQKTLNNSEIEFKENFDFPLEYNSFEMNSQLQLEEDIKKK</sequence>
<accession>A0A1Y1VC07</accession>
<feature type="compositionally biased region" description="Basic residues" evidence="1">
    <location>
        <begin position="1"/>
        <end position="10"/>
    </location>
</feature>
<reference evidence="2 3" key="1">
    <citation type="submission" date="2016-08" db="EMBL/GenBank/DDBJ databases">
        <title>Genomes of anaerobic fungi encode conserved fungal cellulosomes for biomass hydrolysis.</title>
        <authorList>
            <consortium name="DOE Joint Genome Institute"/>
            <person name="Haitjema C.H."/>
            <person name="Gilmore S.P."/>
            <person name="Henske J.K."/>
            <person name="Solomon K.V."/>
            <person name="De Groot R."/>
            <person name="Kuo A."/>
            <person name="Mondo S.J."/>
            <person name="Salamov A.A."/>
            <person name="Labutti K."/>
            <person name="Zhao Z."/>
            <person name="Chiniquy J."/>
            <person name="Barry K."/>
            <person name="Brewer H.M."/>
            <person name="Purvine S.O."/>
            <person name="Wright A.T."/>
            <person name="Boxma B."/>
            <person name="Van Alen T."/>
            <person name="Hackstein J.H."/>
            <person name="Baker S.E."/>
            <person name="Grigoriev I.V."/>
            <person name="O'Malley M.A."/>
        </authorList>
    </citation>
    <scope>NUCLEOTIDE SEQUENCE [LARGE SCALE GENOMIC DNA]</scope>
    <source>
        <strain evidence="3">finn</strain>
    </source>
</reference>